<dbReference type="PANTHER" id="PTHR28450">
    <property type="entry name" value="FANCONI ANEMIA GROUP B PROTEIN"/>
    <property type="match status" value="1"/>
</dbReference>
<dbReference type="Ensembl" id="ENSFCTT00005005558.1">
    <property type="protein sequence ID" value="ENSFCTP00005003407.1"/>
    <property type="gene ID" value="ENSFCTG00005002120.1"/>
</dbReference>
<reference evidence="2" key="3">
    <citation type="submission" date="2025-09" db="UniProtKB">
        <authorList>
            <consortium name="Ensembl"/>
        </authorList>
    </citation>
    <scope>IDENTIFICATION</scope>
    <source>
        <strain evidence="2">breed Abyssinian</strain>
    </source>
</reference>
<accession>A0ABI7VZ74</accession>
<reference evidence="2 3" key="1">
    <citation type="submission" date="2021-02" db="EMBL/GenBank/DDBJ databases">
        <title>Safari Cat Assemblies.</title>
        <authorList>
            <person name="Bredemeyer K.R."/>
            <person name="Murphy W.J."/>
        </authorList>
    </citation>
    <scope>NUCLEOTIDE SEQUENCE [LARGE SCALE GENOMIC DNA]</scope>
</reference>
<feature type="compositionally biased region" description="Acidic residues" evidence="1">
    <location>
        <begin position="548"/>
        <end position="567"/>
    </location>
</feature>
<dbReference type="Proteomes" id="UP000823872">
    <property type="component" value="Chromosome X"/>
</dbReference>
<name>A0ABI7VZ74_FELCA</name>
<organism evidence="2 3">
    <name type="scientific">Felis catus</name>
    <name type="common">Cat</name>
    <name type="synonym">Felis silvestris catus</name>
    <dbReference type="NCBI Taxonomy" id="9685"/>
    <lineage>
        <taxon>Eukaryota</taxon>
        <taxon>Metazoa</taxon>
        <taxon>Chordata</taxon>
        <taxon>Craniata</taxon>
        <taxon>Vertebrata</taxon>
        <taxon>Euteleostomi</taxon>
        <taxon>Mammalia</taxon>
        <taxon>Eutheria</taxon>
        <taxon>Laurasiatheria</taxon>
        <taxon>Carnivora</taxon>
        <taxon>Feliformia</taxon>
        <taxon>Felidae</taxon>
        <taxon>Felinae</taxon>
        <taxon>Felis</taxon>
    </lineage>
</organism>
<keyword evidence="3" id="KW-1185">Reference proteome</keyword>
<proteinExistence type="predicted"/>
<evidence type="ECO:0000313" key="3">
    <source>
        <dbReference type="Proteomes" id="UP000823872"/>
    </source>
</evidence>
<gene>
    <name evidence="2" type="primary">FANCB</name>
</gene>
<evidence type="ECO:0000256" key="1">
    <source>
        <dbReference type="SAM" id="MobiDB-lite"/>
    </source>
</evidence>
<protein>
    <recommendedName>
        <fullName evidence="4">FA complementation group B</fullName>
    </recommendedName>
</protein>
<evidence type="ECO:0008006" key="4">
    <source>
        <dbReference type="Google" id="ProtNLM"/>
    </source>
</evidence>
<sequence>MSSNEQERLLCYNGEVLIFRLSKGDVAGKGPAEIPILQVRRMVFDRGARAFIQKSTGFFMLKEENSHLKIVCCNCVSDFRIGINLPYVMIQCNKKNTFRYVLLFLHSTNKFEKRLSFRLSHELKDGVRVLNGPLVLWKRAEKFYLISSLNGRVMTVSVNFSSVQWAGEIENLGMVLLGPKACFLSEEGCTQKLSKSDYAIWKTTFCVYSLENEEVISDAYIIPPAYSSVVTCVHVCATENVNNQLRMSLIALTRKNQLISFQNGTPKSVCQLPFGDPCAVQLMDSGGGELFIVSFKSNDICAVWKKNFQVAAKWKKISSVLIDDFIGAGTEQVLLLFQDSLNSDCLSSFTVTDLGNINYSSETLDCNEDDLFEDKEGNHYLMVPPLERRLKVGLASIQELKQHLLLKEKIISKYWKILINLIQGKDESTSAAEKAHLVTLCGKEESPVCTFEEKIPDDFQDSERLVEKIWYRVIDDSLVVGVKTTSSLKLSLNHVTLSLVMDQAHSSSCRLIKCHNRVIKLSRDFPPASCSVPCEIGSEAKRIKLTIDSEEEGEEEEEEEEKDEESSAGEQASEKECVQVITAVTPFSPLLAFIDFCCIVLLQIRERENGNSSEDHYVWCGRLFISPEDLSSRKYLLTFPKKKPIEHVEDLFALLTAFNRACFQITSPTYSLTSMKTWLLEHMKCEVIQEFPEICFCKRPGSFYGTLFNWKQRTPFEGILIVYSRNQTVLFQCLHNLIGALPINCFLKKLKSGSEDFLIDHLASSLEKELVILGSLSSALVEVENNLVQSCEASKEKSSGVVAALSDRKENIHPYRKEFQREKTQTLGTNLKLWPGPHFCRGAARKRNRLHSGPSCALLSWPAPDTETCGIEQSLCIGKREESHIMQMQELEEPCSEQYVGLRDPDVPHTVLSQVSEEIRI</sequence>
<feature type="region of interest" description="Disordered" evidence="1">
    <location>
        <begin position="546"/>
        <end position="573"/>
    </location>
</feature>
<dbReference type="GeneTree" id="ENSGT00390000009885"/>
<evidence type="ECO:0000313" key="2">
    <source>
        <dbReference type="Ensembl" id="ENSFCTP00005003407.1"/>
    </source>
</evidence>
<reference evidence="2" key="2">
    <citation type="submission" date="2025-08" db="UniProtKB">
        <authorList>
            <consortium name="Ensembl"/>
        </authorList>
    </citation>
    <scope>IDENTIFICATION</scope>
    <source>
        <strain evidence="2">breed Abyssinian</strain>
    </source>
</reference>
<dbReference type="PANTHER" id="PTHR28450:SF1">
    <property type="entry name" value="FANCONI ANEMIA GROUP B PROTEIN"/>
    <property type="match status" value="1"/>
</dbReference>
<dbReference type="InterPro" id="IPR033333">
    <property type="entry name" value="FANCB"/>
</dbReference>